<keyword evidence="4" id="KW-0732">Signal</keyword>
<dbReference type="InterPro" id="IPR036179">
    <property type="entry name" value="Ig-like_dom_sf"/>
</dbReference>
<evidence type="ECO:0000313" key="6">
    <source>
        <dbReference type="EnsemblMetazoa" id="XP_022654780"/>
    </source>
</evidence>
<dbReference type="InParanoid" id="A0A7M7JNC7"/>
<evidence type="ECO:0000256" key="3">
    <source>
        <dbReference type="ARBA" id="ARBA00023157"/>
    </source>
</evidence>
<dbReference type="KEGG" id="vde:111247745"/>
<dbReference type="PANTHER" id="PTHR23278">
    <property type="entry name" value="SIDESTEP PROTEIN"/>
    <property type="match status" value="1"/>
</dbReference>
<keyword evidence="3" id="KW-1015">Disulfide bond</keyword>
<dbReference type="PANTHER" id="PTHR23278:SF19">
    <property type="entry name" value="OBSCURIN"/>
    <property type="match status" value="1"/>
</dbReference>
<dbReference type="InterPro" id="IPR013162">
    <property type="entry name" value="CD80_C2-set"/>
</dbReference>
<proteinExistence type="predicted"/>
<feature type="signal peptide" evidence="4">
    <location>
        <begin position="1"/>
        <end position="27"/>
    </location>
</feature>
<keyword evidence="7" id="KW-1185">Reference proteome</keyword>
<comment type="subcellular location">
    <subcellularLocation>
        <location evidence="1">Membrane</location>
        <topology evidence="1">Single-pass membrane protein</topology>
    </subcellularLocation>
</comment>
<feature type="chain" id="PRO_5036207243" description="Ig-like domain-containing protein" evidence="4">
    <location>
        <begin position="28"/>
        <end position="735"/>
    </location>
</feature>
<dbReference type="Proteomes" id="UP000594260">
    <property type="component" value="Unplaced"/>
</dbReference>
<dbReference type="GeneID" id="111247745"/>
<dbReference type="OrthoDB" id="6498559at2759"/>
<dbReference type="Pfam" id="PF13927">
    <property type="entry name" value="Ig_3"/>
    <property type="match status" value="1"/>
</dbReference>
<sequence length="735" mass="80553">MPLVHLRQQHLLICGVLLTGCQLFASGRLLSPSVFDDDHLDDTEDVRILEVGQRVLLPCDIEAVQDDSPLRISWFKDGQEAPNYIAEDVLKRGIWNGHHDISVAWAGRAVFSVLSDPARLELSKLAPADSGTYVCFVEFHRGDHKNTTSRIIVGLPPSVPMIRTVEGAVIRDKVGPLREGANLTLVCTVEKGSPPPTVLWKKNGQLISSDKYSTNSSFPGDNDEGALSILHYGPVCRRDLLHTFTCEADNVLMQTPNMLKQQKRSVSVVLDLTLSPLMVTIETALDPLNADTSAEFRCRVTGSRPAPSLHWELSGWNASRLDSFAFVEGSDSGGGDGNSTSSVLVLPLRAEDNFKNLTCIAENPLIENRTWSHVLELSIHHLPVVRLSLGNRLSESHIVEGSDVYFECSVQSHPPASEVFWSVDGRELRSNASAGVVADESFLVLRNISHRLSGLYACTAINQRGPASSNVINLAVKYAPRCVSSQPSALVYTSLERAIEVVCDVDAFPAAELNFQWMVRNTSTMQQPRTLNDFVINGSHSILQYRARSYVERSTITCWANNSIGGMLGEPCSFNIEPKGVPPPLTRCIVSNQVGAGVPPWQVFFHVQCMDERRMAEAEGETYLLQLFLAESRTLLQNKTSSTPSFHINNIPEGTECIAEISPVNEQGRGDPLRLTIQNIPPPSRLLTSSTTKVHLFSGLSAVADGCPPILLWLLCVGALRSRAIAGIRSSALVW</sequence>
<dbReference type="PROSITE" id="PS50835">
    <property type="entry name" value="IG_LIKE"/>
    <property type="match status" value="5"/>
</dbReference>
<dbReference type="PROSITE" id="PS51257">
    <property type="entry name" value="PROKAR_LIPOPROTEIN"/>
    <property type="match status" value="1"/>
</dbReference>
<dbReference type="AlphaFoldDB" id="A0A7M7JNC7"/>
<dbReference type="InterPro" id="IPR003598">
    <property type="entry name" value="Ig_sub2"/>
</dbReference>
<organism evidence="6 7">
    <name type="scientific">Varroa destructor</name>
    <name type="common">Honeybee mite</name>
    <dbReference type="NCBI Taxonomy" id="109461"/>
    <lineage>
        <taxon>Eukaryota</taxon>
        <taxon>Metazoa</taxon>
        <taxon>Ecdysozoa</taxon>
        <taxon>Arthropoda</taxon>
        <taxon>Chelicerata</taxon>
        <taxon>Arachnida</taxon>
        <taxon>Acari</taxon>
        <taxon>Parasitiformes</taxon>
        <taxon>Mesostigmata</taxon>
        <taxon>Gamasina</taxon>
        <taxon>Dermanyssoidea</taxon>
        <taxon>Varroidae</taxon>
        <taxon>Varroa</taxon>
    </lineage>
</organism>
<dbReference type="RefSeq" id="XP_022654780.1">
    <property type="nucleotide sequence ID" value="XM_022799045.1"/>
</dbReference>
<dbReference type="InterPro" id="IPR007110">
    <property type="entry name" value="Ig-like_dom"/>
</dbReference>
<dbReference type="InterPro" id="IPR003599">
    <property type="entry name" value="Ig_sub"/>
</dbReference>
<dbReference type="Gene3D" id="2.60.40.10">
    <property type="entry name" value="Immunoglobulins"/>
    <property type="match status" value="4"/>
</dbReference>
<feature type="domain" description="Ig-like" evidence="5">
    <location>
        <begin position="32"/>
        <end position="153"/>
    </location>
</feature>
<accession>A0A7M7JNC7</accession>
<dbReference type="Pfam" id="PF13895">
    <property type="entry name" value="Ig_2"/>
    <property type="match status" value="1"/>
</dbReference>
<dbReference type="GO" id="GO:0016020">
    <property type="term" value="C:membrane"/>
    <property type="evidence" value="ECO:0007669"/>
    <property type="project" value="UniProtKB-SubCell"/>
</dbReference>
<dbReference type="EnsemblMetazoa" id="XM_022799044">
    <property type="protein sequence ID" value="XP_022654779"/>
    <property type="gene ID" value="LOC111247745"/>
</dbReference>
<reference evidence="6" key="1">
    <citation type="submission" date="2021-01" db="UniProtKB">
        <authorList>
            <consortium name="EnsemblMetazoa"/>
        </authorList>
    </citation>
    <scope>IDENTIFICATION</scope>
</reference>
<dbReference type="SMART" id="SM00409">
    <property type="entry name" value="IG"/>
    <property type="match status" value="4"/>
</dbReference>
<dbReference type="RefSeq" id="XP_022654779.1">
    <property type="nucleotide sequence ID" value="XM_022799044.1"/>
</dbReference>
<dbReference type="Pfam" id="PF08205">
    <property type="entry name" value="C2-set_2"/>
    <property type="match status" value="1"/>
</dbReference>
<dbReference type="InterPro" id="IPR013783">
    <property type="entry name" value="Ig-like_fold"/>
</dbReference>
<keyword evidence="2" id="KW-0472">Membrane</keyword>
<evidence type="ECO:0000256" key="1">
    <source>
        <dbReference type="ARBA" id="ARBA00004167"/>
    </source>
</evidence>
<evidence type="ECO:0000256" key="2">
    <source>
        <dbReference type="ARBA" id="ARBA00023136"/>
    </source>
</evidence>
<feature type="domain" description="Ig-like" evidence="5">
    <location>
        <begin position="276"/>
        <end position="378"/>
    </location>
</feature>
<evidence type="ECO:0000259" key="5">
    <source>
        <dbReference type="PROSITE" id="PS50835"/>
    </source>
</evidence>
<feature type="domain" description="Ig-like" evidence="5">
    <location>
        <begin position="480"/>
        <end position="563"/>
    </location>
</feature>
<evidence type="ECO:0000256" key="4">
    <source>
        <dbReference type="SAM" id="SignalP"/>
    </source>
</evidence>
<dbReference type="EnsemblMetazoa" id="XM_022799045">
    <property type="protein sequence ID" value="XP_022654780"/>
    <property type="gene ID" value="LOC111247745"/>
</dbReference>
<dbReference type="SUPFAM" id="SSF48726">
    <property type="entry name" value="Immunoglobulin"/>
    <property type="match status" value="5"/>
</dbReference>
<feature type="domain" description="Ig-like" evidence="5">
    <location>
        <begin position="160"/>
        <end position="267"/>
    </location>
</feature>
<evidence type="ECO:0000313" key="7">
    <source>
        <dbReference type="Proteomes" id="UP000594260"/>
    </source>
</evidence>
<name>A0A7M7JNC7_VARDE</name>
<protein>
    <recommendedName>
        <fullName evidence="5">Ig-like domain-containing protein</fullName>
    </recommendedName>
</protein>
<feature type="domain" description="Ig-like" evidence="5">
    <location>
        <begin position="383"/>
        <end position="473"/>
    </location>
</feature>
<dbReference type="SMART" id="SM00408">
    <property type="entry name" value="IGc2"/>
    <property type="match status" value="3"/>
</dbReference>
<dbReference type="CDD" id="cd00096">
    <property type="entry name" value="Ig"/>
    <property type="match status" value="1"/>
</dbReference>